<reference evidence="10 11" key="1">
    <citation type="journal article" date="2011" name="Int. J. Syst. Evol. Microbiol.">
        <title>Zhongshania antarctica gen. nov., sp. nov. and Zhongshania guokunii sp. nov., gammaproteobacteria respectively isolated from coastal attached (fast) ice and surface seawater of the Antarctic.</title>
        <authorList>
            <person name="Li H.J."/>
            <person name="Zhang X.Y."/>
            <person name="Chen C.X."/>
            <person name="Zhang Y.J."/>
            <person name="Gao Z.M."/>
            <person name="Yu Y."/>
            <person name="Chen X.L."/>
            <person name="Chen B."/>
            <person name="Zhang Y.Z."/>
        </authorList>
    </citation>
    <scope>NUCLEOTIDE SEQUENCE [LARGE SCALE GENOMIC DNA]</scope>
    <source>
        <strain evidence="10 11">15-R06ZXC-3</strain>
    </source>
</reference>
<dbReference type="Proteomes" id="UP001557465">
    <property type="component" value="Unassembled WGS sequence"/>
</dbReference>
<evidence type="ECO:0000256" key="7">
    <source>
        <dbReference type="ARBA" id="ARBA00023150"/>
    </source>
</evidence>
<keyword evidence="10" id="KW-0548">Nucleotidyltransferase</keyword>
<dbReference type="EMBL" id="JBFRYC010000001">
    <property type="protein sequence ID" value="MEX1660296.1"/>
    <property type="molecule type" value="Genomic_DNA"/>
</dbReference>
<feature type="binding site" evidence="8">
    <location>
        <position position="36"/>
    </location>
    <ligand>
        <name>GTP</name>
        <dbReference type="ChEBI" id="CHEBI:37565"/>
    </ligand>
</feature>
<proteinExistence type="inferred from homology"/>
<evidence type="ECO:0000256" key="6">
    <source>
        <dbReference type="ARBA" id="ARBA00023134"/>
    </source>
</evidence>
<comment type="subunit">
    <text evidence="8">Monomer.</text>
</comment>
<dbReference type="HAMAP" id="MF_00316">
    <property type="entry name" value="MobA"/>
    <property type="match status" value="1"/>
</dbReference>
<dbReference type="Gene3D" id="3.90.550.10">
    <property type="entry name" value="Spore Coat Polysaccharide Biosynthesis Protein SpsA, Chain A"/>
    <property type="match status" value="1"/>
</dbReference>
<evidence type="ECO:0000256" key="2">
    <source>
        <dbReference type="ARBA" id="ARBA00022679"/>
    </source>
</evidence>
<dbReference type="PANTHER" id="PTHR19136">
    <property type="entry name" value="MOLYBDENUM COFACTOR GUANYLYLTRANSFERASE"/>
    <property type="match status" value="1"/>
</dbReference>
<evidence type="ECO:0000256" key="8">
    <source>
        <dbReference type="HAMAP-Rule" id="MF_00316"/>
    </source>
</evidence>
<dbReference type="InterPro" id="IPR013482">
    <property type="entry name" value="Molybde_CF_guanTrfase"/>
</dbReference>
<name>A0ABV3TF76_9RHOB</name>
<feature type="domain" description="MobA-like NTP transferase" evidence="9">
    <location>
        <begin position="20"/>
        <end position="166"/>
    </location>
</feature>
<evidence type="ECO:0000313" key="10">
    <source>
        <dbReference type="EMBL" id="MEX1660296.1"/>
    </source>
</evidence>
<keyword evidence="11" id="KW-1185">Reference proteome</keyword>
<comment type="function">
    <text evidence="8">Transfers a GMP moiety from GTP to Mo-molybdopterin (Mo-MPT) cofactor (Moco or molybdenum cofactor) to form Mo-molybdopterin guanine dinucleotide (Mo-MGD) cofactor.</text>
</comment>
<organism evidence="10 11">
    <name type="scientific">Thioclava arctica</name>
    <dbReference type="NCBI Taxonomy" id="3238301"/>
    <lineage>
        <taxon>Bacteria</taxon>
        <taxon>Pseudomonadati</taxon>
        <taxon>Pseudomonadota</taxon>
        <taxon>Alphaproteobacteria</taxon>
        <taxon>Rhodobacterales</taxon>
        <taxon>Paracoccaceae</taxon>
        <taxon>Thioclava</taxon>
    </lineage>
</organism>
<dbReference type="SUPFAM" id="SSF53448">
    <property type="entry name" value="Nucleotide-diphospho-sugar transferases"/>
    <property type="match status" value="1"/>
</dbReference>
<comment type="catalytic activity">
    <reaction evidence="8">
        <text>Mo-molybdopterin + GTP + H(+) = Mo-molybdopterin guanine dinucleotide + diphosphate</text>
        <dbReference type="Rhea" id="RHEA:34243"/>
        <dbReference type="ChEBI" id="CHEBI:15378"/>
        <dbReference type="ChEBI" id="CHEBI:33019"/>
        <dbReference type="ChEBI" id="CHEBI:37565"/>
        <dbReference type="ChEBI" id="CHEBI:71302"/>
        <dbReference type="ChEBI" id="CHEBI:71310"/>
        <dbReference type="EC" id="2.7.7.77"/>
    </reaction>
</comment>
<feature type="binding site" evidence="8">
    <location>
        <position position="114"/>
    </location>
    <ligand>
        <name>GTP</name>
        <dbReference type="ChEBI" id="CHEBI:37565"/>
    </ligand>
</feature>
<keyword evidence="2 8" id="KW-0808">Transferase</keyword>
<evidence type="ECO:0000256" key="1">
    <source>
        <dbReference type="ARBA" id="ARBA00022490"/>
    </source>
</evidence>
<comment type="caution">
    <text evidence="8">Lacks conserved residue(s) required for the propagation of feature annotation.</text>
</comment>
<evidence type="ECO:0000313" key="11">
    <source>
        <dbReference type="Proteomes" id="UP001557465"/>
    </source>
</evidence>
<comment type="domain">
    <text evidence="8">The N-terminal domain determines nucleotide recognition and specific binding, while the C-terminal domain determines the specific binding to the target protein.</text>
</comment>
<dbReference type="RefSeq" id="WP_368390654.1">
    <property type="nucleotide sequence ID" value="NZ_JBFRYC010000001.1"/>
</dbReference>
<protein>
    <recommendedName>
        <fullName evidence="8">Molybdenum cofactor guanylyltransferase</fullName>
        <shortName evidence="8">MoCo guanylyltransferase</shortName>
        <ecNumber evidence="8">2.7.7.77</ecNumber>
    </recommendedName>
    <alternativeName>
        <fullName evidence="8">GTP:molybdopterin guanylyltransferase</fullName>
    </alternativeName>
    <alternativeName>
        <fullName evidence="8">Mo-MPT guanylyltransferase</fullName>
    </alternativeName>
    <alternativeName>
        <fullName evidence="8">Molybdopterin guanylyltransferase</fullName>
    </alternativeName>
    <alternativeName>
        <fullName evidence="8">Molybdopterin-guanine dinucleotide synthase</fullName>
        <shortName evidence="8">MGD synthase</shortName>
    </alternativeName>
</protein>
<dbReference type="InterPro" id="IPR029044">
    <property type="entry name" value="Nucleotide-diphossugar_trans"/>
</dbReference>
<dbReference type="NCBIfam" id="TIGR02665">
    <property type="entry name" value="molyb_mobA"/>
    <property type="match status" value="1"/>
</dbReference>
<feature type="binding site" evidence="8">
    <location>
        <position position="80"/>
    </location>
    <ligand>
        <name>GTP</name>
        <dbReference type="ChEBI" id="CHEBI:37565"/>
    </ligand>
</feature>
<gene>
    <name evidence="8 10" type="primary">mobA</name>
    <name evidence="10" type="ORF">AB4874_01350</name>
</gene>
<keyword evidence="7 8" id="KW-0501">Molybdenum cofactor biosynthesis</keyword>
<sequence>MAKRTIVSEAINPLAEVIFGLILAGGQGRRMGGVDKAQLMLAGRPLIAHVADRLAGQVARLAVSSNRAPAPFAPLPVLPDAPERLGEGPLAGILAGLDWAAREGADALICVPVDTPFVPRDLVAQLAGSGPAIARSFGRAHPSVGYWPISCQAALAQLFARGERRLRIAAAGAREVAFSADPDPFCNLNSPQDLAQAERALRPAS</sequence>
<dbReference type="CDD" id="cd02503">
    <property type="entry name" value="MobA"/>
    <property type="match status" value="1"/>
</dbReference>
<dbReference type="PANTHER" id="PTHR19136:SF81">
    <property type="entry name" value="MOLYBDENUM COFACTOR GUANYLYLTRANSFERASE"/>
    <property type="match status" value="1"/>
</dbReference>
<dbReference type="GO" id="GO:0061603">
    <property type="term" value="F:molybdenum cofactor guanylyltransferase activity"/>
    <property type="evidence" value="ECO:0007669"/>
    <property type="project" value="UniProtKB-EC"/>
</dbReference>
<keyword evidence="5 8" id="KW-0460">Magnesium</keyword>
<dbReference type="Pfam" id="PF12804">
    <property type="entry name" value="NTP_transf_3"/>
    <property type="match status" value="1"/>
</dbReference>
<comment type="caution">
    <text evidence="10">The sequence shown here is derived from an EMBL/GenBank/DDBJ whole genome shotgun (WGS) entry which is preliminary data.</text>
</comment>
<comment type="subcellular location">
    <subcellularLocation>
        <location evidence="8">Cytoplasm</location>
    </subcellularLocation>
</comment>
<keyword evidence="6 8" id="KW-0342">GTP-binding</keyword>
<evidence type="ECO:0000256" key="5">
    <source>
        <dbReference type="ARBA" id="ARBA00022842"/>
    </source>
</evidence>
<feature type="binding site" evidence="8">
    <location>
        <begin position="23"/>
        <end position="25"/>
    </location>
    <ligand>
        <name>GTP</name>
        <dbReference type="ChEBI" id="CHEBI:37565"/>
    </ligand>
</feature>
<evidence type="ECO:0000259" key="9">
    <source>
        <dbReference type="Pfam" id="PF12804"/>
    </source>
</evidence>
<feature type="binding site" evidence="8">
    <location>
        <position position="114"/>
    </location>
    <ligand>
        <name>Mg(2+)</name>
        <dbReference type="ChEBI" id="CHEBI:18420"/>
    </ligand>
</feature>
<dbReference type="EC" id="2.7.7.77" evidence="8"/>
<keyword evidence="4 8" id="KW-0547">Nucleotide-binding</keyword>
<keyword evidence="3 8" id="KW-0479">Metal-binding</keyword>
<dbReference type="InterPro" id="IPR025877">
    <property type="entry name" value="MobA-like_NTP_Trfase"/>
</dbReference>
<evidence type="ECO:0000256" key="3">
    <source>
        <dbReference type="ARBA" id="ARBA00022723"/>
    </source>
</evidence>
<keyword evidence="1 8" id="KW-0963">Cytoplasm</keyword>
<comment type="cofactor">
    <cofactor evidence="8">
        <name>Mg(2+)</name>
        <dbReference type="ChEBI" id="CHEBI:18420"/>
    </cofactor>
</comment>
<accession>A0ABV3TF76</accession>
<comment type="similarity">
    <text evidence="8">Belongs to the MobA family.</text>
</comment>
<evidence type="ECO:0000256" key="4">
    <source>
        <dbReference type="ARBA" id="ARBA00022741"/>
    </source>
</evidence>